<protein>
    <submittedName>
        <fullName evidence="1">Uncharacterized protein</fullName>
    </submittedName>
</protein>
<name>A0AAP0LJZ1_9MAGN</name>
<accession>A0AAP0LJZ1</accession>
<dbReference type="PANTHER" id="PTHR21506:SF0">
    <property type="entry name" value="CONSERVED OLIGOMERIC GOLGI COMPLEX SUBUNIT 6"/>
    <property type="match status" value="1"/>
</dbReference>
<proteinExistence type="predicted"/>
<gene>
    <name evidence="1" type="ORF">Syun_001659</name>
</gene>
<dbReference type="GO" id="GO:0006891">
    <property type="term" value="P:intra-Golgi vesicle-mediated transport"/>
    <property type="evidence" value="ECO:0007669"/>
    <property type="project" value="InterPro"/>
</dbReference>
<sequence length="341" mass="37963">MPKSLRRLSSILSSLRSSRQVRRRPKTPNPLVVASRLGLSSILSTLRSSRLGVVSALNSCLSVSCSTRRSGLSVSLRLPPPKSPTPDKSLVSVSCSQLSLCGLSVSCSTSHSGVSGLSVSLRVECVIGEELKEIDWNRRIRLDPVLCMALYYELELDRRVSASRNLAIHFAKALILVDLDDCEGVEQLQCECGRHHRSQRLKHELEIHELREEDLSENFFKALSHVQEIHANCKILFRTHHQRAGLELMDMMDVYQKGAYERLCRVLKWTFLYYLSFKAFHISWLPKMCSVQVNVLSSHVVNKLVVAVGGATALAAGVYTTRLEWLLAGMAAGMAPSEFSG</sequence>
<dbReference type="InterPro" id="IPR010490">
    <property type="entry name" value="COG6"/>
</dbReference>
<evidence type="ECO:0000313" key="1">
    <source>
        <dbReference type="EMBL" id="KAK9169519.1"/>
    </source>
</evidence>
<evidence type="ECO:0000313" key="2">
    <source>
        <dbReference type="Proteomes" id="UP001420932"/>
    </source>
</evidence>
<comment type="caution">
    <text evidence="1">The sequence shown here is derived from an EMBL/GenBank/DDBJ whole genome shotgun (WGS) entry which is preliminary data.</text>
</comment>
<organism evidence="1 2">
    <name type="scientific">Stephania yunnanensis</name>
    <dbReference type="NCBI Taxonomy" id="152371"/>
    <lineage>
        <taxon>Eukaryota</taxon>
        <taxon>Viridiplantae</taxon>
        <taxon>Streptophyta</taxon>
        <taxon>Embryophyta</taxon>
        <taxon>Tracheophyta</taxon>
        <taxon>Spermatophyta</taxon>
        <taxon>Magnoliopsida</taxon>
        <taxon>Ranunculales</taxon>
        <taxon>Menispermaceae</taxon>
        <taxon>Menispermoideae</taxon>
        <taxon>Cissampelideae</taxon>
        <taxon>Stephania</taxon>
    </lineage>
</organism>
<dbReference type="PANTHER" id="PTHR21506">
    <property type="entry name" value="COMPONENT OF OLIGOMERIC GOLGI COMPLEX 6"/>
    <property type="match status" value="1"/>
</dbReference>
<keyword evidence="2" id="KW-1185">Reference proteome</keyword>
<dbReference type="AlphaFoldDB" id="A0AAP0LJZ1"/>
<reference evidence="1 2" key="1">
    <citation type="submission" date="2024-01" db="EMBL/GenBank/DDBJ databases">
        <title>Genome assemblies of Stephania.</title>
        <authorList>
            <person name="Yang L."/>
        </authorList>
    </citation>
    <scope>NUCLEOTIDE SEQUENCE [LARGE SCALE GENOMIC DNA]</scope>
    <source>
        <strain evidence="1">YNDBR</strain>
        <tissue evidence="1">Leaf</tissue>
    </source>
</reference>
<dbReference type="GO" id="GO:0017119">
    <property type="term" value="C:Golgi transport complex"/>
    <property type="evidence" value="ECO:0007669"/>
    <property type="project" value="InterPro"/>
</dbReference>
<dbReference type="EMBL" id="JBBNAF010000001">
    <property type="protein sequence ID" value="KAK9169519.1"/>
    <property type="molecule type" value="Genomic_DNA"/>
</dbReference>
<dbReference type="Proteomes" id="UP001420932">
    <property type="component" value="Unassembled WGS sequence"/>
</dbReference>